<gene>
    <name evidence="2" type="ORF">LCGC14_2655120</name>
</gene>
<reference evidence="2" key="1">
    <citation type="journal article" date="2015" name="Nature">
        <title>Complex archaea that bridge the gap between prokaryotes and eukaryotes.</title>
        <authorList>
            <person name="Spang A."/>
            <person name="Saw J.H."/>
            <person name="Jorgensen S.L."/>
            <person name="Zaremba-Niedzwiedzka K."/>
            <person name="Martijn J."/>
            <person name="Lind A.E."/>
            <person name="van Eijk R."/>
            <person name="Schleper C."/>
            <person name="Guy L."/>
            <person name="Ettema T.J."/>
        </authorList>
    </citation>
    <scope>NUCLEOTIDE SEQUENCE</scope>
</reference>
<dbReference type="Pfam" id="PF13579">
    <property type="entry name" value="Glyco_trans_4_4"/>
    <property type="match status" value="1"/>
</dbReference>
<accession>A0A0F8ZTK2</accession>
<dbReference type="SUPFAM" id="SSF53756">
    <property type="entry name" value="UDP-Glycosyltransferase/glycogen phosphorylase"/>
    <property type="match status" value="1"/>
</dbReference>
<name>A0A0F8ZTK2_9ZZZZ</name>
<organism evidence="2">
    <name type="scientific">marine sediment metagenome</name>
    <dbReference type="NCBI Taxonomy" id="412755"/>
    <lineage>
        <taxon>unclassified sequences</taxon>
        <taxon>metagenomes</taxon>
        <taxon>ecological metagenomes</taxon>
    </lineage>
</organism>
<dbReference type="InterPro" id="IPR028098">
    <property type="entry name" value="Glyco_trans_4-like_N"/>
</dbReference>
<dbReference type="EMBL" id="LAZR01046155">
    <property type="protein sequence ID" value="KKK97202.1"/>
    <property type="molecule type" value="Genomic_DNA"/>
</dbReference>
<dbReference type="Gene3D" id="3.40.50.2000">
    <property type="entry name" value="Glycogen Phosphorylase B"/>
    <property type="match status" value="1"/>
</dbReference>
<protein>
    <recommendedName>
        <fullName evidence="1">Glycosyltransferase subfamily 4-like N-terminal domain-containing protein</fullName>
    </recommendedName>
</protein>
<sequence>MCNIAVISVHTSPLARPGTRDSGGMNVYVRELSRQLCRRAHTMDIFTRRTDPDTPQVVEIDSRTRIIQIEAGPLDAAKVSLKQYLPEFRCGVIRFQEEQGRSYDLVHSHYWLSGWVGQALKVRWNVPHVIMFHTLGEVKNRAHFSEHEPDYRIAGERLVAQ</sequence>
<evidence type="ECO:0000259" key="1">
    <source>
        <dbReference type="Pfam" id="PF13579"/>
    </source>
</evidence>
<proteinExistence type="predicted"/>
<feature type="domain" description="Glycosyltransferase subfamily 4-like N-terminal" evidence="1">
    <location>
        <begin position="23"/>
        <end position="145"/>
    </location>
</feature>
<feature type="non-terminal residue" evidence="2">
    <location>
        <position position="161"/>
    </location>
</feature>
<evidence type="ECO:0000313" key="2">
    <source>
        <dbReference type="EMBL" id="KKK97202.1"/>
    </source>
</evidence>
<dbReference type="AlphaFoldDB" id="A0A0F8ZTK2"/>
<comment type="caution">
    <text evidence="2">The sequence shown here is derived from an EMBL/GenBank/DDBJ whole genome shotgun (WGS) entry which is preliminary data.</text>
</comment>